<protein>
    <submittedName>
        <fullName evidence="3">Lipin 2</fullName>
    </submittedName>
</protein>
<dbReference type="Pfam" id="PF08235">
    <property type="entry name" value="LNS2"/>
    <property type="match status" value="1"/>
</dbReference>
<dbReference type="GO" id="GO:0003713">
    <property type="term" value="F:transcription coactivator activity"/>
    <property type="evidence" value="ECO:0007669"/>
    <property type="project" value="TreeGrafter"/>
</dbReference>
<dbReference type="GO" id="GO:0005829">
    <property type="term" value="C:cytosol"/>
    <property type="evidence" value="ECO:0007669"/>
    <property type="project" value="TreeGrafter"/>
</dbReference>
<evidence type="ECO:0000313" key="3">
    <source>
        <dbReference type="Ensembl" id="ENSFHEP00000010578.1"/>
    </source>
</evidence>
<dbReference type="SMART" id="SM00775">
    <property type="entry name" value="LNS2"/>
    <property type="match status" value="1"/>
</dbReference>
<dbReference type="GO" id="GO:0009062">
    <property type="term" value="P:fatty acid catabolic process"/>
    <property type="evidence" value="ECO:0007669"/>
    <property type="project" value="TreeGrafter"/>
</dbReference>
<keyword evidence="4" id="KW-1185">Reference proteome</keyword>
<dbReference type="Pfam" id="PF16876">
    <property type="entry name" value="Lipin_mid"/>
    <property type="match status" value="1"/>
</dbReference>
<dbReference type="GO" id="GO:0045944">
    <property type="term" value="P:positive regulation of transcription by RNA polymerase II"/>
    <property type="evidence" value="ECO:0007669"/>
    <property type="project" value="TreeGrafter"/>
</dbReference>
<dbReference type="GO" id="GO:0008195">
    <property type="term" value="F:phosphatidate phosphatase activity"/>
    <property type="evidence" value="ECO:0007669"/>
    <property type="project" value="TreeGrafter"/>
</dbReference>
<dbReference type="PANTHER" id="PTHR12181:SF11">
    <property type="entry name" value="PHOSPHATIDATE PHOSPHATASE LPIN2"/>
    <property type="match status" value="1"/>
</dbReference>
<sequence>MQWSWGELPESTRLFHTKAYVEIYLHHFTSSVCVQVNKKSETKTLSITPSESTHFRVILSSEAMEEEPIMKQSSTESVCTIVKPEPRLVKPRQKRSQHQGPEDIYLEDLSALEPDVAARYFPKSETEQEPKHWVETGQRSGSQSPQSVGSAAADSGTECLSDSPSDLPDVTLSLCGGVAENAEIPKEKFMEHMITYNDFAENPAIIDNPNLVVRIGNRYYNWTLAAPLILSMQAFQKNLPKATEEAWVKEKMPKKSGRWWFWRKSSTKQVETITYLVVQPYESHMWRTMGIPVCIANEEHVAQKAQQPRLVTYKPMTNKLIKKLRSDVFGQILPQLGKDWTHRGIAKLYNSVHENGYKFLYCSARAIGMADMTRGYLHWVNDSGTLLPQGPLMLSPSSLFSAFHREVIEKKPEKFKIECLADIKNLFHLNAQPFYAAFGNRENDVFAYKQVGVPACRIFTVNPKGELILEQSKGNKTSYSRLSELVEHVFPLRSTQHCATFSCPDFSSFCYWRQPITEVCFEELL</sequence>
<dbReference type="GO" id="GO:0032869">
    <property type="term" value="P:cellular response to insulin stimulus"/>
    <property type="evidence" value="ECO:0007669"/>
    <property type="project" value="TreeGrafter"/>
</dbReference>
<dbReference type="GO" id="GO:0005789">
    <property type="term" value="C:endoplasmic reticulum membrane"/>
    <property type="evidence" value="ECO:0007669"/>
    <property type="project" value="TreeGrafter"/>
</dbReference>
<feature type="compositionally biased region" description="Polar residues" evidence="1">
    <location>
        <begin position="137"/>
        <end position="149"/>
    </location>
</feature>
<proteinExistence type="predicted"/>
<dbReference type="PANTHER" id="PTHR12181">
    <property type="entry name" value="LIPIN"/>
    <property type="match status" value="1"/>
</dbReference>
<dbReference type="GO" id="GO:0005634">
    <property type="term" value="C:nucleus"/>
    <property type="evidence" value="ECO:0007669"/>
    <property type="project" value="TreeGrafter"/>
</dbReference>
<dbReference type="GeneTree" id="ENSGT00940000156313"/>
<organism evidence="3 4">
    <name type="scientific">Fundulus heteroclitus</name>
    <name type="common">Killifish</name>
    <name type="synonym">Mummichog</name>
    <dbReference type="NCBI Taxonomy" id="8078"/>
    <lineage>
        <taxon>Eukaryota</taxon>
        <taxon>Metazoa</taxon>
        <taxon>Chordata</taxon>
        <taxon>Craniata</taxon>
        <taxon>Vertebrata</taxon>
        <taxon>Euteleostomi</taxon>
        <taxon>Actinopterygii</taxon>
        <taxon>Neopterygii</taxon>
        <taxon>Teleostei</taxon>
        <taxon>Neoteleostei</taxon>
        <taxon>Acanthomorphata</taxon>
        <taxon>Ovalentaria</taxon>
        <taxon>Atherinomorphae</taxon>
        <taxon>Cyprinodontiformes</taxon>
        <taxon>Fundulidae</taxon>
        <taxon>Fundulus</taxon>
    </lineage>
</organism>
<feature type="region of interest" description="Disordered" evidence="1">
    <location>
        <begin position="88"/>
        <end position="108"/>
    </location>
</feature>
<evidence type="ECO:0000256" key="1">
    <source>
        <dbReference type="SAM" id="MobiDB-lite"/>
    </source>
</evidence>
<feature type="domain" description="LNS2/PITP" evidence="2">
    <location>
        <begin position="325"/>
        <end position="470"/>
    </location>
</feature>
<evidence type="ECO:0000259" key="2">
    <source>
        <dbReference type="SMART" id="SM00775"/>
    </source>
</evidence>
<dbReference type="InterPro" id="IPR031703">
    <property type="entry name" value="Lipin_mid"/>
</dbReference>
<accession>A0A3Q2T7F8</accession>
<feature type="region of interest" description="Disordered" evidence="1">
    <location>
        <begin position="122"/>
        <end position="165"/>
    </location>
</feature>
<name>A0A3Q2T7F8_FUNHE</name>
<reference evidence="3" key="1">
    <citation type="submission" date="2025-08" db="UniProtKB">
        <authorList>
            <consortium name="Ensembl"/>
        </authorList>
    </citation>
    <scope>IDENTIFICATION</scope>
</reference>
<dbReference type="InterPro" id="IPR026058">
    <property type="entry name" value="LIPIN"/>
</dbReference>
<dbReference type="Proteomes" id="UP000265000">
    <property type="component" value="Unplaced"/>
</dbReference>
<dbReference type="InterPro" id="IPR031315">
    <property type="entry name" value="LNS2/PITP"/>
</dbReference>
<dbReference type="Ensembl" id="ENSFHET00000017353.1">
    <property type="protein sequence ID" value="ENSFHEP00000010578.1"/>
    <property type="gene ID" value="ENSFHEG00000011937.1"/>
</dbReference>
<dbReference type="AlphaFoldDB" id="A0A3Q2T7F8"/>
<dbReference type="GO" id="GO:0019432">
    <property type="term" value="P:triglyceride biosynthetic process"/>
    <property type="evidence" value="ECO:0007669"/>
    <property type="project" value="TreeGrafter"/>
</dbReference>
<evidence type="ECO:0000313" key="4">
    <source>
        <dbReference type="Proteomes" id="UP000265000"/>
    </source>
</evidence>
<dbReference type="STRING" id="8078.ENSFHEP00000010578"/>
<dbReference type="InterPro" id="IPR013209">
    <property type="entry name" value="LNS2"/>
</dbReference>
<reference evidence="3" key="2">
    <citation type="submission" date="2025-09" db="UniProtKB">
        <authorList>
            <consortium name="Ensembl"/>
        </authorList>
    </citation>
    <scope>IDENTIFICATION</scope>
</reference>
<feature type="compositionally biased region" description="Basic and acidic residues" evidence="1">
    <location>
        <begin position="122"/>
        <end position="134"/>
    </location>
</feature>
<dbReference type="SUPFAM" id="SSF56784">
    <property type="entry name" value="HAD-like"/>
    <property type="match status" value="1"/>
</dbReference>
<dbReference type="InterPro" id="IPR036412">
    <property type="entry name" value="HAD-like_sf"/>
</dbReference>